<keyword evidence="3" id="KW-1185">Reference proteome</keyword>
<dbReference type="CTD" id="20199910"/>
<dbReference type="RefSeq" id="XP_009023308.1">
    <property type="nucleotide sequence ID" value="XM_009025060.1"/>
</dbReference>
<dbReference type="EnsemblMetazoa" id="HelroT163022">
    <property type="protein sequence ID" value="HelroP163022"/>
    <property type="gene ID" value="HelroG163022"/>
</dbReference>
<dbReference type="GeneID" id="20199910"/>
<dbReference type="KEGG" id="hro:HELRODRAFT_163022"/>
<dbReference type="Proteomes" id="UP000015101">
    <property type="component" value="Unassembled WGS sequence"/>
</dbReference>
<proteinExistence type="predicted"/>
<dbReference type="InParanoid" id="T1ETL0"/>
<dbReference type="AlphaFoldDB" id="T1ETL0"/>
<dbReference type="HOGENOM" id="CLU_1628858_0_0_1"/>
<sequence length="163" mass="18518">MCLEHIHDVGTSVFALYADNRRPAGAALEQAKNMLDADFGHFNVEFAVRFSRFSLSKRRIRPLVIRTPYSISTSNSTCGFLTIYNFERLDVVFAIRPFEIRTPYSISTSISPCGLTLYSINTFNWPCGFFTPYSISTACSPCESARLIALTFFITCNYYYVSF</sequence>
<protein>
    <submittedName>
        <fullName evidence="1 2">Uncharacterized protein</fullName>
    </submittedName>
</protein>
<reference evidence="1 3" key="2">
    <citation type="journal article" date="2013" name="Nature">
        <title>Insights into bilaterian evolution from three spiralian genomes.</title>
        <authorList>
            <person name="Simakov O."/>
            <person name="Marletaz F."/>
            <person name="Cho S.J."/>
            <person name="Edsinger-Gonzales E."/>
            <person name="Havlak P."/>
            <person name="Hellsten U."/>
            <person name="Kuo D.H."/>
            <person name="Larsson T."/>
            <person name="Lv J."/>
            <person name="Arendt D."/>
            <person name="Savage R."/>
            <person name="Osoegawa K."/>
            <person name="de Jong P."/>
            <person name="Grimwood J."/>
            <person name="Chapman J.A."/>
            <person name="Shapiro H."/>
            <person name="Aerts A."/>
            <person name="Otillar R.P."/>
            <person name="Terry A.Y."/>
            <person name="Boore J.L."/>
            <person name="Grigoriev I.V."/>
            <person name="Lindberg D.R."/>
            <person name="Seaver E.C."/>
            <person name="Weisblat D.A."/>
            <person name="Putnam N.H."/>
            <person name="Rokhsar D.S."/>
        </authorList>
    </citation>
    <scope>NUCLEOTIDE SEQUENCE</scope>
</reference>
<name>T1ETL0_HELRO</name>
<evidence type="ECO:0000313" key="2">
    <source>
        <dbReference type="EnsemblMetazoa" id="HelroP163022"/>
    </source>
</evidence>
<evidence type="ECO:0000313" key="3">
    <source>
        <dbReference type="Proteomes" id="UP000015101"/>
    </source>
</evidence>
<reference evidence="2" key="3">
    <citation type="submission" date="2015-06" db="UniProtKB">
        <authorList>
            <consortium name="EnsemblMetazoa"/>
        </authorList>
    </citation>
    <scope>IDENTIFICATION</scope>
</reference>
<dbReference type="EMBL" id="AMQM01001268">
    <property type="status" value="NOT_ANNOTATED_CDS"/>
    <property type="molecule type" value="Genomic_DNA"/>
</dbReference>
<dbReference type="EMBL" id="KB097143">
    <property type="protein sequence ID" value="ESN99472.1"/>
    <property type="molecule type" value="Genomic_DNA"/>
</dbReference>
<reference evidence="3" key="1">
    <citation type="submission" date="2012-12" db="EMBL/GenBank/DDBJ databases">
        <authorList>
            <person name="Hellsten U."/>
            <person name="Grimwood J."/>
            <person name="Chapman J.A."/>
            <person name="Shapiro H."/>
            <person name="Aerts A."/>
            <person name="Otillar R.P."/>
            <person name="Terry A.Y."/>
            <person name="Boore J.L."/>
            <person name="Simakov O."/>
            <person name="Marletaz F."/>
            <person name="Cho S.-J."/>
            <person name="Edsinger-Gonzales E."/>
            <person name="Havlak P."/>
            <person name="Kuo D.-H."/>
            <person name="Larsson T."/>
            <person name="Lv J."/>
            <person name="Arendt D."/>
            <person name="Savage R."/>
            <person name="Osoegawa K."/>
            <person name="de Jong P."/>
            <person name="Lindberg D.R."/>
            <person name="Seaver E.C."/>
            <person name="Weisblat D.A."/>
            <person name="Putnam N.H."/>
            <person name="Grigoriev I.V."/>
            <person name="Rokhsar D.S."/>
        </authorList>
    </citation>
    <scope>NUCLEOTIDE SEQUENCE</scope>
</reference>
<gene>
    <name evidence="2" type="primary">20199910</name>
    <name evidence="1" type="ORF">HELRODRAFT_163022</name>
</gene>
<evidence type="ECO:0000313" key="1">
    <source>
        <dbReference type="EMBL" id="ESN99472.1"/>
    </source>
</evidence>
<accession>T1ETL0</accession>
<organism evidence="2 3">
    <name type="scientific">Helobdella robusta</name>
    <name type="common">Californian leech</name>
    <dbReference type="NCBI Taxonomy" id="6412"/>
    <lineage>
        <taxon>Eukaryota</taxon>
        <taxon>Metazoa</taxon>
        <taxon>Spiralia</taxon>
        <taxon>Lophotrochozoa</taxon>
        <taxon>Annelida</taxon>
        <taxon>Clitellata</taxon>
        <taxon>Hirudinea</taxon>
        <taxon>Rhynchobdellida</taxon>
        <taxon>Glossiphoniidae</taxon>
        <taxon>Helobdella</taxon>
    </lineage>
</organism>